<feature type="region of interest" description="Disordered" evidence="1">
    <location>
        <begin position="34"/>
        <end position="57"/>
    </location>
</feature>
<proteinExistence type="predicted"/>
<organism evidence="2 3">
    <name type="scientific">Pleurostoma richardsiae</name>
    <dbReference type="NCBI Taxonomy" id="41990"/>
    <lineage>
        <taxon>Eukaryota</taxon>
        <taxon>Fungi</taxon>
        <taxon>Dikarya</taxon>
        <taxon>Ascomycota</taxon>
        <taxon>Pezizomycotina</taxon>
        <taxon>Sordariomycetes</taxon>
        <taxon>Sordariomycetidae</taxon>
        <taxon>Calosphaeriales</taxon>
        <taxon>Pleurostomataceae</taxon>
        <taxon>Pleurostoma</taxon>
    </lineage>
</organism>
<dbReference type="Proteomes" id="UP001174694">
    <property type="component" value="Unassembled WGS sequence"/>
</dbReference>
<dbReference type="AlphaFoldDB" id="A0AA38VU59"/>
<name>A0AA38VU59_9PEZI</name>
<accession>A0AA38VU59</accession>
<sequence length="111" mass="11949">MASFIASGSFARMTARIAVPRMLTTTSTSLRMPFTSSNVEMSTKSTPKSPGGKIRSDNPSYPAFSLSGLGISPRGRVWLTTGIVLLACIETATWVKFWPKITGREDSEDSG</sequence>
<reference evidence="2" key="1">
    <citation type="submission" date="2022-07" db="EMBL/GenBank/DDBJ databases">
        <title>Fungi with potential for degradation of polypropylene.</title>
        <authorList>
            <person name="Gostincar C."/>
        </authorList>
    </citation>
    <scope>NUCLEOTIDE SEQUENCE</scope>
    <source>
        <strain evidence="2">EXF-13308</strain>
    </source>
</reference>
<feature type="compositionally biased region" description="Polar residues" evidence="1">
    <location>
        <begin position="34"/>
        <end position="48"/>
    </location>
</feature>
<evidence type="ECO:0000313" key="3">
    <source>
        <dbReference type="Proteomes" id="UP001174694"/>
    </source>
</evidence>
<evidence type="ECO:0000313" key="2">
    <source>
        <dbReference type="EMBL" id="KAJ9151141.1"/>
    </source>
</evidence>
<evidence type="ECO:0000256" key="1">
    <source>
        <dbReference type="SAM" id="MobiDB-lite"/>
    </source>
</evidence>
<protein>
    <submittedName>
        <fullName evidence="2">Uncharacterized protein</fullName>
    </submittedName>
</protein>
<keyword evidence="3" id="KW-1185">Reference proteome</keyword>
<comment type="caution">
    <text evidence="2">The sequence shown here is derived from an EMBL/GenBank/DDBJ whole genome shotgun (WGS) entry which is preliminary data.</text>
</comment>
<gene>
    <name evidence="2" type="ORF">NKR23_g3232</name>
</gene>
<dbReference type="EMBL" id="JANBVO010000006">
    <property type="protein sequence ID" value="KAJ9151141.1"/>
    <property type="molecule type" value="Genomic_DNA"/>
</dbReference>